<dbReference type="EMBL" id="BFAD01000004">
    <property type="protein sequence ID" value="GBE82006.1"/>
    <property type="molecule type" value="Genomic_DNA"/>
</dbReference>
<dbReference type="AlphaFoldDB" id="A0A401GIJ2"/>
<dbReference type="Proteomes" id="UP000287166">
    <property type="component" value="Unassembled WGS sequence"/>
</dbReference>
<proteinExistence type="predicted"/>
<evidence type="ECO:0000256" key="1">
    <source>
        <dbReference type="SAM" id="MobiDB-lite"/>
    </source>
</evidence>
<evidence type="ECO:0000313" key="2">
    <source>
        <dbReference type="EMBL" id="GBE82006.1"/>
    </source>
</evidence>
<feature type="region of interest" description="Disordered" evidence="1">
    <location>
        <begin position="1"/>
        <end position="42"/>
    </location>
</feature>
<feature type="region of interest" description="Disordered" evidence="1">
    <location>
        <begin position="73"/>
        <end position="92"/>
    </location>
</feature>
<accession>A0A401GIJ2</accession>
<protein>
    <submittedName>
        <fullName evidence="2">Uncharacterized protein</fullName>
    </submittedName>
</protein>
<organism evidence="2 3">
    <name type="scientific">Sparassis crispa</name>
    <dbReference type="NCBI Taxonomy" id="139825"/>
    <lineage>
        <taxon>Eukaryota</taxon>
        <taxon>Fungi</taxon>
        <taxon>Dikarya</taxon>
        <taxon>Basidiomycota</taxon>
        <taxon>Agaricomycotina</taxon>
        <taxon>Agaricomycetes</taxon>
        <taxon>Polyporales</taxon>
        <taxon>Sparassidaceae</taxon>
        <taxon>Sparassis</taxon>
    </lineage>
</organism>
<dbReference type="GeneID" id="38778923"/>
<name>A0A401GIJ2_9APHY</name>
<reference evidence="2 3" key="1">
    <citation type="journal article" date="2018" name="Sci. Rep.">
        <title>Genome sequence of the cauliflower mushroom Sparassis crispa (Hanabiratake) and its association with beneficial usage.</title>
        <authorList>
            <person name="Kiyama R."/>
            <person name="Furutani Y."/>
            <person name="Kawaguchi K."/>
            <person name="Nakanishi T."/>
        </authorList>
    </citation>
    <scope>NUCLEOTIDE SEQUENCE [LARGE SCALE GENOMIC DNA]</scope>
</reference>
<comment type="caution">
    <text evidence="2">The sequence shown here is derived from an EMBL/GenBank/DDBJ whole genome shotgun (WGS) entry which is preliminary data.</text>
</comment>
<sequence length="92" mass="10426">MARIARQRSEMLGPAQNRHWSPVRQRRSPRLRPTPPVDSDQLAPDSLLLLFDDNVPSSQSACPRRLLRPSCSAAAAERSRRPSPTAPLHRFY</sequence>
<keyword evidence="3" id="KW-1185">Reference proteome</keyword>
<dbReference type="InParanoid" id="A0A401GIJ2"/>
<dbReference type="RefSeq" id="XP_027612919.1">
    <property type="nucleotide sequence ID" value="XM_027757118.1"/>
</dbReference>
<gene>
    <name evidence="2" type="ORF">SCP_0403820</name>
</gene>
<evidence type="ECO:0000313" key="3">
    <source>
        <dbReference type="Proteomes" id="UP000287166"/>
    </source>
</evidence>